<dbReference type="Gene3D" id="1.20.5.1930">
    <property type="match status" value="1"/>
</dbReference>
<dbReference type="InterPro" id="IPR036890">
    <property type="entry name" value="HATPase_C_sf"/>
</dbReference>
<keyword evidence="3" id="KW-0597">Phosphoprotein</keyword>
<feature type="transmembrane region" description="Helical" evidence="9">
    <location>
        <begin position="111"/>
        <end position="129"/>
    </location>
</feature>
<keyword evidence="4" id="KW-0808">Transferase</keyword>
<evidence type="ECO:0000256" key="5">
    <source>
        <dbReference type="ARBA" id="ARBA00022741"/>
    </source>
</evidence>
<accession>A0ABU0ZMM2</accession>
<evidence type="ECO:0000256" key="9">
    <source>
        <dbReference type="SAM" id="Phobius"/>
    </source>
</evidence>
<dbReference type="CDD" id="cd16917">
    <property type="entry name" value="HATPase_UhpB-NarQ-NarX-like"/>
    <property type="match status" value="1"/>
</dbReference>
<dbReference type="EC" id="2.7.13.3" evidence="2"/>
<dbReference type="Pfam" id="PF07730">
    <property type="entry name" value="HisKA_3"/>
    <property type="match status" value="1"/>
</dbReference>
<dbReference type="InterPro" id="IPR050482">
    <property type="entry name" value="Sensor_HK_TwoCompSys"/>
</dbReference>
<dbReference type="SUPFAM" id="SSF55874">
    <property type="entry name" value="ATPase domain of HSP90 chaperone/DNA topoisomerase II/histidine kinase"/>
    <property type="match status" value="1"/>
</dbReference>
<dbReference type="PANTHER" id="PTHR24421:SF10">
    <property type="entry name" value="NITRATE_NITRITE SENSOR PROTEIN NARQ"/>
    <property type="match status" value="1"/>
</dbReference>
<evidence type="ECO:0000256" key="1">
    <source>
        <dbReference type="ARBA" id="ARBA00000085"/>
    </source>
</evidence>
<dbReference type="Gene3D" id="3.30.565.10">
    <property type="entry name" value="Histidine kinase-like ATPase, C-terminal domain"/>
    <property type="match status" value="1"/>
</dbReference>
<keyword evidence="8" id="KW-0902">Two-component regulatory system</keyword>
<keyword evidence="9" id="KW-1133">Transmembrane helix</keyword>
<gene>
    <name evidence="12" type="ORF">RB614_27510</name>
</gene>
<protein>
    <recommendedName>
        <fullName evidence="2">histidine kinase</fullName>
        <ecNumber evidence="2">2.7.13.3</ecNumber>
    </recommendedName>
</protein>
<dbReference type="InterPro" id="IPR003594">
    <property type="entry name" value="HATPase_dom"/>
</dbReference>
<comment type="caution">
    <text evidence="12">The sequence shown here is derived from an EMBL/GenBank/DDBJ whole genome shotgun (WGS) entry which is preliminary data.</text>
</comment>
<dbReference type="GO" id="GO:0016301">
    <property type="term" value="F:kinase activity"/>
    <property type="evidence" value="ECO:0007669"/>
    <property type="project" value="UniProtKB-KW"/>
</dbReference>
<evidence type="ECO:0000313" key="13">
    <source>
        <dbReference type="Proteomes" id="UP001230908"/>
    </source>
</evidence>
<evidence type="ECO:0000259" key="11">
    <source>
        <dbReference type="Pfam" id="PF07730"/>
    </source>
</evidence>
<feature type="transmembrane region" description="Helical" evidence="9">
    <location>
        <begin position="135"/>
        <end position="152"/>
    </location>
</feature>
<evidence type="ECO:0000256" key="7">
    <source>
        <dbReference type="ARBA" id="ARBA00022840"/>
    </source>
</evidence>
<dbReference type="EMBL" id="JAVHUY010000029">
    <property type="protein sequence ID" value="MDQ7908280.1"/>
    <property type="molecule type" value="Genomic_DNA"/>
</dbReference>
<feature type="domain" description="Histidine kinase/HSP90-like ATPase" evidence="10">
    <location>
        <begin position="299"/>
        <end position="386"/>
    </location>
</feature>
<keyword evidence="9" id="KW-0472">Membrane</keyword>
<evidence type="ECO:0000256" key="8">
    <source>
        <dbReference type="ARBA" id="ARBA00023012"/>
    </source>
</evidence>
<feature type="transmembrane region" description="Helical" evidence="9">
    <location>
        <begin position="416"/>
        <end position="436"/>
    </location>
</feature>
<sequence length="524" mass="56069">MARLDRILSSRWAADLLLWLVITAPLLIPDDDAAAAGLSAVPLLWVRIAAVPLLAFAVLVSRRAPVVAAAVPVALGLAATPELLSANFMVAHVLLAYLLGRRRAGRRAPMLLFTAACAVGLLLVPVIPGATMSDWFGLVTNVLVTLVLPWMAGRYARQHAELVSTGWELAERLEREQELAGDRVRLRERSRIARDMHDSLGHELSMIALRAAALQVAPDVGPRGRQAAAELRRAAAAATQRLRDVVGVLREDGESPSLVPADDTVRSLVNRAAAAGMPVILVGELSPPGSAPLTPMTDRAVYRVVQEALTNATKHAPGAKVTVTLHRDGADAVVSVVNEPPPAPPASPPQDGHGLLGLHERVRLAGGTLRTEPLDGGFAVTARLPRSAGAATTPPRGTGTSRRELALARRKVRRTVIDAIWVPVAAAAVLVLAFTLDTDDRYRSVLNQDVYQQLRLGDPLPSVAQYLPAYQVSGTRRPDGTPADPAGTDECRFYRVHPDTRSPAYRLCFTGGHLSHKDTVYLVD</sequence>
<dbReference type="PANTHER" id="PTHR24421">
    <property type="entry name" value="NITRATE/NITRITE SENSOR PROTEIN NARX-RELATED"/>
    <property type="match status" value="1"/>
</dbReference>
<dbReference type="Pfam" id="PF02518">
    <property type="entry name" value="HATPase_c"/>
    <property type="match status" value="1"/>
</dbReference>
<dbReference type="Proteomes" id="UP001230908">
    <property type="component" value="Unassembled WGS sequence"/>
</dbReference>
<evidence type="ECO:0000313" key="12">
    <source>
        <dbReference type="EMBL" id="MDQ7908280.1"/>
    </source>
</evidence>
<organism evidence="12 13">
    <name type="scientific">Phytohabitans maris</name>
    <dbReference type="NCBI Taxonomy" id="3071409"/>
    <lineage>
        <taxon>Bacteria</taxon>
        <taxon>Bacillati</taxon>
        <taxon>Actinomycetota</taxon>
        <taxon>Actinomycetes</taxon>
        <taxon>Micromonosporales</taxon>
        <taxon>Micromonosporaceae</taxon>
    </lineage>
</organism>
<dbReference type="RefSeq" id="WP_308715550.1">
    <property type="nucleotide sequence ID" value="NZ_JAVHUY010000029.1"/>
</dbReference>
<keyword evidence="13" id="KW-1185">Reference proteome</keyword>
<keyword evidence="5" id="KW-0547">Nucleotide-binding</keyword>
<comment type="catalytic activity">
    <reaction evidence="1">
        <text>ATP + protein L-histidine = ADP + protein N-phospho-L-histidine.</text>
        <dbReference type="EC" id="2.7.13.3"/>
    </reaction>
</comment>
<evidence type="ECO:0000259" key="10">
    <source>
        <dbReference type="Pfam" id="PF02518"/>
    </source>
</evidence>
<evidence type="ECO:0000256" key="3">
    <source>
        <dbReference type="ARBA" id="ARBA00022553"/>
    </source>
</evidence>
<keyword evidence="7" id="KW-0067">ATP-binding</keyword>
<feature type="transmembrane region" description="Helical" evidence="9">
    <location>
        <begin position="40"/>
        <end position="60"/>
    </location>
</feature>
<feature type="domain" description="Signal transduction histidine kinase subgroup 3 dimerisation and phosphoacceptor" evidence="11">
    <location>
        <begin position="188"/>
        <end position="252"/>
    </location>
</feature>
<name>A0ABU0ZMM2_9ACTN</name>
<keyword evidence="9" id="KW-0812">Transmembrane</keyword>
<proteinExistence type="predicted"/>
<feature type="transmembrane region" description="Helical" evidence="9">
    <location>
        <begin position="12"/>
        <end position="28"/>
    </location>
</feature>
<dbReference type="InterPro" id="IPR011712">
    <property type="entry name" value="Sig_transdc_His_kin_sub3_dim/P"/>
</dbReference>
<evidence type="ECO:0000256" key="2">
    <source>
        <dbReference type="ARBA" id="ARBA00012438"/>
    </source>
</evidence>
<evidence type="ECO:0000256" key="6">
    <source>
        <dbReference type="ARBA" id="ARBA00022777"/>
    </source>
</evidence>
<keyword evidence="6 12" id="KW-0418">Kinase</keyword>
<evidence type="ECO:0000256" key="4">
    <source>
        <dbReference type="ARBA" id="ARBA00022679"/>
    </source>
</evidence>
<reference evidence="12 13" key="1">
    <citation type="submission" date="2023-08" db="EMBL/GenBank/DDBJ databases">
        <title>Phytohabitans sansha sp. nov., isolated from marine sediment.</title>
        <authorList>
            <person name="Zhao Y."/>
            <person name="Yi K."/>
        </authorList>
    </citation>
    <scope>NUCLEOTIDE SEQUENCE [LARGE SCALE GENOMIC DNA]</scope>
    <source>
        <strain evidence="12 13">ZYX-F-186</strain>
    </source>
</reference>